<name>A0A6G9ANZ7_9BACT</name>
<reference evidence="7 8" key="1">
    <citation type="submission" date="2020-03" db="EMBL/GenBank/DDBJ databases">
        <authorList>
            <person name="Kim M.K."/>
        </authorList>
    </citation>
    <scope>NUCLEOTIDE SEQUENCE [LARGE SCALE GENOMIC DNA]</scope>
    <source>
        <strain evidence="7 8">BT328</strain>
    </source>
</reference>
<dbReference type="SUPFAM" id="SSF48452">
    <property type="entry name" value="TPR-like"/>
    <property type="match status" value="1"/>
</dbReference>
<dbReference type="AlphaFoldDB" id="A0A6G9ANZ7"/>
<keyword evidence="5" id="KW-0998">Cell outer membrane</keyword>
<sequence length="152" mass="17215">MVGIFLGAKPVKIRYKESDMNHADHNSGIFPVIYPYYPRSDLNKISSAYAEIRLAKCKCRAGNKAASVLLNTVRTRNYPAGSPSLYKLGASQLTDQEMLNEWGHEFLVEGRRRTDLIHWGVFNKGTWWDKHPDADDHTAFFSIGQIVLNVST</sequence>
<dbReference type="GO" id="GO:0009279">
    <property type="term" value="C:cell outer membrane"/>
    <property type="evidence" value="ECO:0007669"/>
    <property type="project" value="UniProtKB-SubCell"/>
</dbReference>
<dbReference type="InterPro" id="IPR011990">
    <property type="entry name" value="TPR-like_helical_dom_sf"/>
</dbReference>
<evidence type="ECO:0000256" key="3">
    <source>
        <dbReference type="ARBA" id="ARBA00022729"/>
    </source>
</evidence>
<protein>
    <submittedName>
        <fullName evidence="7">RagB/SusD family nutrient uptake outer membrane protein</fullName>
    </submittedName>
</protein>
<evidence type="ECO:0000256" key="2">
    <source>
        <dbReference type="ARBA" id="ARBA00006275"/>
    </source>
</evidence>
<dbReference type="EMBL" id="CP050063">
    <property type="protein sequence ID" value="QIP14201.1"/>
    <property type="molecule type" value="Genomic_DNA"/>
</dbReference>
<dbReference type="InterPro" id="IPR012944">
    <property type="entry name" value="SusD_RagB_dom"/>
</dbReference>
<feature type="domain" description="RagB/SusD" evidence="6">
    <location>
        <begin position="57"/>
        <end position="132"/>
    </location>
</feature>
<dbReference type="Pfam" id="PF07980">
    <property type="entry name" value="SusD_RagB"/>
    <property type="match status" value="1"/>
</dbReference>
<evidence type="ECO:0000256" key="5">
    <source>
        <dbReference type="ARBA" id="ARBA00023237"/>
    </source>
</evidence>
<keyword evidence="8" id="KW-1185">Reference proteome</keyword>
<dbReference type="KEGG" id="spib:G8759_17060"/>
<evidence type="ECO:0000259" key="6">
    <source>
        <dbReference type="Pfam" id="PF07980"/>
    </source>
</evidence>
<evidence type="ECO:0000313" key="8">
    <source>
        <dbReference type="Proteomes" id="UP000501802"/>
    </source>
</evidence>
<evidence type="ECO:0000313" key="7">
    <source>
        <dbReference type="EMBL" id="QIP14201.1"/>
    </source>
</evidence>
<keyword evidence="4" id="KW-0472">Membrane</keyword>
<organism evidence="7 8">
    <name type="scientific">Spirosoma aureum</name>
    <dbReference type="NCBI Taxonomy" id="2692134"/>
    <lineage>
        <taxon>Bacteria</taxon>
        <taxon>Pseudomonadati</taxon>
        <taxon>Bacteroidota</taxon>
        <taxon>Cytophagia</taxon>
        <taxon>Cytophagales</taxon>
        <taxon>Cytophagaceae</taxon>
        <taxon>Spirosoma</taxon>
    </lineage>
</organism>
<dbReference type="Proteomes" id="UP000501802">
    <property type="component" value="Chromosome"/>
</dbReference>
<dbReference type="RefSeq" id="WP_167210008.1">
    <property type="nucleotide sequence ID" value="NZ_CP050063.1"/>
</dbReference>
<proteinExistence type="inferred from homology"/>
<gene>
    <name evidence="7" type="ORF">G8759_17060</name>
</gene>
<evidence type="ECO:0000256" key="1">
    <source>
        <dbReference type="ARBA" id="ARBA00004442"/>
    </source>
</evidence>
<comment type="subcellular location">
    <subcellularLocation>
        <location evidence="1">Cell outer membrane</location>
    </subcellularLocation>
</comment>
<keyword evidence="3" id="KW-0732">Signal</keyword>
<evidence type="ECO:0000256" key="4">
    <source>
        <dbReference type="ARBA" id="ARBA00023136"/>
    </source>
</evidence>
<accession>A0A6G9ANZ7</accession>
<dbReference type="Gene3D" id="1.25.40.390">
    <property type="match status" value="1"/>
</dbReference>
<dbReference type="Gene3D" id="1.25.40.10">
    <property type="entry name" value="Tetratricopeptide repeat domain"/>
    <property type="match status" value="1"/>
</dbReference>
<comment type="similarity">
    <text evidence="2">Belongs to the SusD family.</text>
</comment>